<proteinExistence type="predicted"/>
<feature type="region of interest" description="Disordered" evidence="10">
    <location>
        <begin position="1"/>
        <end position="22"/>
    </location>
</feature>
<keyword evidence="2" id="KW-0723">Serine/threonine-protein kinase</keyword>
<dbReference type="Pfam" id="PF00069">
    <property type="entry name" value="Pkinase"/>
    <property type="match status" value="1"/>
</dbReference>
<keyword evidence="3" id="KW-0808">Transferase</keyword>
<comment type="subunit">
    <text evidence="1">Monomer.</text>
</comment>
<evidence type="ECO:0000256" key="3">
    <source>
        <dbReference type="ARBA" id="ARBA00022679"/>
    </source>
</evidence>
<protein>
    <submittedName>
        <fullName evidence="12">Chek2 protein</fullName>
    </submittedName>
</protein>
<feature type="compositionally biased region" description="Polar residues" evidence="10">
    <location>
        <begin position="388"/>
        <end position="398"/>
    </location>
</feature>
<dbReference type="AlphaFoldDB" id="A0A812VFW6"/>
<evidence type="ECO:0000256" key="5">
    <source>
        <dbReference type="ARBA" id="ARBA00022777"/>
    </source>
</evidence>
<evidence type="ECO:0000313" key="13">
    <source>
        <dbReference type="Proteomes" id="UP000604046"/>
    </source>
</evidence>
<feature type="cross-link" description="Glycyl lysine isopeptide (Lys-Gly) (interchain with G-Cter in SUMO2)" evidence="9">
    <location>
        <position position="152"/>
    </location>
</feature>
<comment type="caution">
    <text evidence="12">The sequence shown here is derived from an EMBL/GenBank/DDBJ whole genome shotgun (WGS) entry which is preliminary data.</text>
</comment>
<organism evidence="12 13">
    <name type="scientific">Symbiodinium natans</name>
    <dbReference type="NCBI Taxonomy" id="878477"/>
    <lineage>
        <taxon>Eukaryota</taxon>
        <taxon>Sar</taxon>
        <taxon>Alveolata</taxon>
        <taxon>Dinophyceae</taxon>
        <taxon>Suessiales</taxon>
        <taxon>Symbiodiniaceae</taxon>
        <taxon>Symbiodinium</taxon>
    </lineage>
</organism>
<feature type="binding site" evidence="8">
    <location>
        <position position="179"/>
    </location>
    <ligand>
        <name>ATP</name>
        <dbReference type="ChEBI" id="CHEBI:30616"/>
    </ligand>
</feature>
<keyword evidence="5" id="KW-0418">Kinase</keyword>
<dbReference type="CDD" id="cd05117">
    <property type="entry name" value="STKc_CAMK"/>
    <property type="match status" value="1"/>
</dbReference>
<dbReference type="SMART" id="SM00220">
    <property type="entry name" value="S_TKc"/>
    <property type="match status" value="1"/>
</dbReference>
<feature type="compositionally biased region" description="Polar residues" evidence="10">
    <location>
        <begin position="370"/>
        <end position="379"/>
    </location>
</feature>
<evidence type="ECO:0000256" key="10">
    <source>
        <dbReference type="SAM" id="MobiDB-lite"/>
    </source>
</evidence>
<dbReference type="InterPro" id="IPR011009">
    <property type="entry name" value="Kinase-like_dom_sf"/>
</dbReference>
<dbReference type="OrthoDB" id="40902at2759"/>
<dbReference type="InterPro" id="IPR030616">
    <property type="entry name" value="Aur-like"/>
</dbReference>
<feature type="region of interest" description="Disordered" evidence="10">
    <location>
        <begin position="340"/>
        <end position="398"/>
    </location>
</feature>
<dbReference type="PROSITE" id="PS50011">
    <property type="entry name" value="PROTEIN_KINASE_DOM"/>
    <property type="match status" value="1"/>
</dbReference>
<dbReference type="FunFam" id="1.10.510.10:FF:000571">
    <property type="entry name" value="Maternal embryonic leucine zipper kinase"/>
    <property type="match status" value="1"/>
</dbReference>
<dbReference type="GO" id="GO:0005524">
    <property type="term" value="F:ATP binding"/>
    <property type="evidence" value="ECO:0007669"/>
    <property type="project" value="UniProtKB-KW"/>
</dbReference>
<feature type="active site" description="Proton acceptor" evidence="7">
    <location>
        <position position="150"/>
    </location>
</feature>
<feature type="compositionally biased region" description="Basic and acidic residues" evidence="10">
    <location>
        <begin position="345"/>
        <end position="367"/>
    </location>
</feature>
<dbReference type="PROSITE" id="PS00108">
    <property type="entry name" value="PROTEIN_KINASE_ST"/>
    <property type="match status" value="1"/>
</dbReference>
<dbReference type="SUPFAM" id="SSF56112">
    <property type="entry name" value="Protein kinase-like (PK-like)"/>
    <property type="match status" value="1"/>
</dbReference>
<dbReference type="EMBL" id="CAJNDS010002841">
    <property type="protein sequence ID" value="CAE7615515.1"/>
    <property type="molecule type" value="Genomic_DNA"/>
</dbReference>
<evidence type="ECO:0000256" key="8">
    <source>
        <dbReference type="PIRSR" id="PIRSR630616-2"/>
    </source>
</evidence>
<accession>A0A812VFW6</accession>
<evidence type="ECO:0000256" key="9">
    <source>
        <dbReference type="PIRSR" id="PIRSR630616-3"/>
    </source>
</evidence>
<keyword evidence="13" id="KW-1185">Reference proteome</keyword>
<dbReference type="Proteomes" id="UP000604046">
    <property type="component" value="Unassembled WGS sequence"/>
</dbReference>
<gene>
    <name evidence="12" type="primary">Chek2</name>
    <name evidence="12" type="ORF">SNAT2548_LOCUS34990</name>
</gene>
<dbReference type="PANTHER" id="PTHR24350">
    <property type="entry name" value="SERINE/THREONINE-PROTEIN KINASE IAL-RELATED"/>
    <property type="match status" value="1"/>
</dbReference>
<dbReference type="GO" id="GO:0004674">
    <property type="term" value="F:protein serine/threonine kinase activity"/>
    <property type="evidence" value="ECO:0007669"/>
    <property type="project" value="UniProtKB-KW"/>
</dbReference>
<name>A0A812VFW6_9DINO</name>
<evidence type="ECO:0000256" key="1">
    <source>
        <dbReference type="ARBA" id="ARBA00011245"/>
    </source>
</evidence>
<keyword evidence="4 8" id="KW-0547">Nucleotide-binding</keyword>
<reference evidence="12" key="1">
    <citation type="submission" date="2021-02" db="EMBL/GenBank/DDBJ databases">
        <authorList>
            <person name="Dougan E. K."/>
            <person name="Rhodes N."/>
            <person name="Thang M."/>
            <person name="Chan C."/>
        </authorList>
    </citation>
    <scope>NUCLEOTIDE SEQUENCE</scope>
</reference>
<dbReference type="Gene3D" id="1.10.510.10">
    <property type="entry name" value="Transferase(Phosphotransferase) domain 1"/>
    <property type="match status" value="1"/>
</dbReference>
<evidence type="ECO:0000256" key="7">
    <source>
        <dbReference type="PIRSR" id="PIRSR630616-1"/>
    </source>
</evidence>
<evidence type="ECO:0000259" key="11">
    <source>
        <dbReference type="PROSITE" id="PS50011"/>
    </source>
</evidence>
<evidence type="ECO:0000256" key="6">
    <source>
        <dbReference type="ARBA" id="ARBA00022840"/>
    </source>
</evidence>
<evidence type="ECO:0000313" key="12">
    <source>
        <dbReference type="EMBL" id="CAE7615515.1"/>
    </source>
</evidence>
<dbReference type="InterPro" id="IPR000719">
    <property type="entry name" value="Prot_kinase_dom"/>
</dbReference>
<keyword evidence="6 8" id="KW-0067">ATP-binding</keyword>
<sequence length="631" mass="69046">MAADDAAAEVSPGATFGPPGDEYEIGKQLGNGAASRVFACRRRNTNEQLAVKAVDLRRLCLLGDLQDQMTRLDSEVGILHELRHERIVNLQGFHKTDNWYFLVMELVGGGELFDLIVRNKSLSESEARHIFLQLLEGVGYMHARGVLHRDLKPENILVAGSRPAEPPASGQLYDVKIADFGLSKAIGGGASLARTRVGTPQYWAPEVLDVQKRGGSYDQAADFWGLGAVLFVMLCGRYPFDGQKQALDDQIRTASYSMTGSRWRNISEAGKSLVRGLLRVNPVDRLSLDDCLSHPWVTGEPMPLPRRLPLTPAVPASGKKCLELAQQADLAQQKMAVIAESPSGDDGRSGPEDIRNSTSFESDRVAERAPSTSCCSVSDSDLGKSCSRVASTPSSPDEEAQSLQVASFMAGKNLRFGRWYWLLIVILGLALWRCRLRREPLVPGELPTMSLDKQSAGYSSNLSGDGDEKSMLAALDMQTPLYYLGGMHRGAAETLLLEASPESYKQKSIFQLIEMLRSQVAIAGSLQMANLAVRHVDGELAEATRNAYEQARDLFKKAADVVSRYADVAKQVSEHVLPDLQLAVEEQEPAMAADMLEMVKDWVAAMKKDSDLIRSNYGELQSAIATLLSNM</sequence>
<feature type="binding site" evidence="8">
    <location>
        <begin position="154"/>
        <end position="155"/>
    </location>
    <ligand>
        <name>ATP</name>
        <dbReference type="ChEBI" id="CHEBI:30616"/>
    </ligand>
</feature>
<evidence type="ECO:0000256" key="4">
    <source>
        <dbReference type="ARBA" id="ARBA00022741"/>
    </source>
</evidence>
<evidence type="ECO:0000256" key="2">
    <source>
        <dbReference type="ARBA" id="ARBA00022527"/>
    </source>
</evidence>
<dbReference type="InterPro" id="IPR008271">
    <property type="entry name" value="Ser/Thr_kinase_AS"/>
</dbReference>
<feature type="binding site" evidence="8">
    <location>
        <position position="52"/>
    </location>
    <ligand>
        <name>ATP</name>
        <dbReference type="ChEBI" id="CHEBI:30616"/>
    </ligand>
</feature>
<feature type="domain" description="Protein kinase" evidence="11">
    <location>
        <begin position="23"/>
        <end position="297"/>
    </location>
</feature>